<evidence type="ECO:0000313" key="3">
    <source>
        <dbReference type="EMBL" id="MBO3086608.1"/>
    </source>
</evidence>
<organism evidence="3 4">
    <name type="scientific">Cellulomonas fengjieae</name>
    <dbReference type="NCBI Taxonomy" id="2819978"/>
    <lineage>
        <taxon>Bacteria</taxon>
        <taxon>Bacillati</taxon>
        <taxon>Actinomycetota</taxon>
        <taxon>Actinomycetes</taxon>
        <taxon>Micrococcales</taxon>
        <taxon>Cellulomonadaceae</taxon>
        <taxon>Cellulomonas</taxon>
    </lineage>
</organism>
<evidence type="ECO:0000256" key="2">
    <source>
        <dbReference type="SAM" id="Phobius"/>
    </source>
</evidence>
<dbReference type="RefSeq" id="WP_208290556.1">
    <property type="nucleotide sequence ID" value="NZ_CP074404.1"/>
</dbReference>
<keyword evidence="4" id="KW-1185">Reference proteome</keyword>
<evidence type="ECO:0000256" key="1">
    <source>
        <dbReference type="SAM" id="MobiDB-lite"/>
    </source>
</evidence>
<accession>A0ABS3SLH8</accession>
<dbReference type="EMBL" id="JAGFBM010000010">
    <property type="protein sequence ID" value="MBO3086608.1"/>
    <property type="molecule type" value="Genomic_DNA"/>
</dbReference>
<comment type="caution">
    <text evidence="3">The sequence shown here is derived from an EMBL/GenBank/DDBJ whole genome shotgun (WGS) entry which is preliminary data.</text>
</comment>
<dbReference type="Proteomes" id="UP000678317">
    <property type="component" value="Unassembled WGS sequence"/>
</dbReference>
<feature type="transmembrane region" description="Helical" evidence="2">
    <location>
        <begin position="46"/>
        <end position="62"/>
    </location>
</feature>
<feature type="transmembrane region" description="Helical" evidence="2">
    <location>
        <begin position="83"/>
        <end position="101"/>
    </location>
</feature>
<proteinExistence type="predicted"/>
<reference evidence="3 4" key="1">
    <citation type="submission" date="2021-03" db="EMBL/GenBank/DDBJ databases">
        <title>novel species in genus Cellulomonas.</title>
        <authorList>
            <person name="Zhang G."/>
        </authorList>
    </citation>
    <scope>NUCLEOTIDE SEQUENCE [LARGE SCALE GENOMIC DNA]</scope>
    <source>
        <strain evidence="4">zg-ZUI188</strain>
    </source>
</reference>
<evidence type="ECO:0000313" key="4">
    <source>
        <dbReference type="Proteomes" id="UP000678317"/>
    </source>
</evidence>
<protein>
    <submittedName>
        <fullName evidence="3">Uncharacterized protein</fullName>
    </submittedName>
</protein>
<sequence>MSARHPSPSAPSTARRWTARIALQALGLVVGVALGLFFAVMIRDYAMLWMVLLPIALWALANRSGVRSAAGGFDLARVPTGDLVAMALGVLLAVPATLTVLDGSWWRTAALVVVLGVLGFGMLGYAGAIRDGATLHLADGADSPRVVRAADVALRGLRSSSGLANMYLAAVGTLLAFPDGSNWVPTLAVVLTGGLHAVLDGREPRTDVPAQASPGRAGPGSPVEAGSPGGRSAVGAGPR</sequence>
<feature type="transmembrane region" description="Helical" evidence="2">
    <location>
        <begin position="107"/>
        <end position="128"/>
    </location>
</feature>
<gene>
    <name evidence="3" type="ORF">J4035_18340</name>
</gene>
<name>A0ABS3SLH8_9CELL</name>
<keyword evidence="2" id="KW-1133">Transmembrane helix</keyword>
<keyword evidence="2" id="KW-0472">Membrane</keyword>
<feature type="transmembrane region" description="Helical" evidence="2">
    <location>
        <begin position="21"/>
        <end position="40"/>
    </location>
</feature>
<keyword evidence="2" id="KW-0812">Transmembrane</keyword>
<feature type="region of interest" description="Disordered" evidence="1">
    <location>
        <begin position="202"/>
        <end position="239"/>
    </location>
</feature>